<dbReference type="InterPro" id="IPR028564">
    <property type="entry name" value="MT_TRM10-typ"/>
</dbReference>
<dbReference type="GO" id="GO:0005739">
    <property type="term" value="C:mitochondrion"/>
    <property type="evidence" value="ECO:0007669"/>
    <property type="project" value="UniProtKB-SubCell"/>
</dbReference>
<keyword evidence="2" id="KW-0489">Methyltransferase</keyword>
<dbReference type="CTD" id="37124"/>
<dbReference type="GO" id="GO:0097745">
    <property type="term" value="P:mitochondrial tRNA 5'-end processing"/>
    <property type="evidence" value="ECO:0007669"/>
    <property type="project" value="TreeGrafter"/>
</dbReference>
<protein>
    <recommendedName>
        <fullName evidence="9">RNA (guanine-9-)-methyltransferase domain-containing protein 1</fullName>
    </recommendedName>
</protein>
<dbReference type="GO" id="GO:0005654">
    <property type="term" value="C:nucleoplasm"/>
    <property type="evidence" value="ECO:0007669"/>
    <property type="project" value="TreeGrafter"/>
</dbReference>
<dbReference type="OMA" id="HHWEHVL"/>
<evidence type="ECO:0000256" key="5">
    <source>
        <dbReference type="ARBA" id="ARBA00022694"/>
    </source>
</evidence>
<dbReference type="PANTHER" id="PTHR13563">
    <property type="entry name" value="TRNA (GUANINE-9-) METHYLTRANSFERASE"/>
    <property type="match status" value="1"/>
</dbReference>
<proteinExistence type="predicted"/>
<sequence>MKAVLRTALTRTFMRSYFDCPRAPCTAFPSTRPFSSISPANVRQLVTCYQAPRSVPSLLNARYKNSWTQSDLASTLTEEEKMTLVKAEYELYRAEEETQVPSSLTENEWEELARLPGVSRRKKYLRFLYLNEMKSINDKKKKLERRKISEAKYQQLQVELKSESAHISYGLWRNSMFIKWSDQRVNTVDSHRVVQAKLFGQPIIFDYDFDEKMVAREKKVLGTQVAECIGMNRQYLDPFYIHFCNFRREEESAQLTIKSVPTLTNEDFLVDLHPDNFLEVFPREKLVYLTPHCREEVREFDHDAVYIIGGLVDLRSDEPFTLAKAKRQRIKMQKLPLDRYLDWGTGRKSLTLNQIFGILLEAKQHGSWTKAFAKYIPPRKLLKPQYGDAEAIKKKMRQKHTSRYSVESLFKD</sequence>
<evidence type="ECO:0000313" key="12">
    <source>
        <dbReference type="RefSeq" id="XP_018006975.1"/>
    </source>
</evidence>
<feature type="domain" description="SAM-dependent MTase TRM10-type" evidence="10">
    <location>
        <begin position="189"/>
        <end position="383"/>
    </location>
</feature>
<evidence type="ECO:0000256" key="6">
    <source>
        <dbReference type="ARBA" id="ARBA00022946"/>
    </source>
</evidence>
<comment type="subcellular location">
    <subcellularLocation>
        <location evidence="1">Mitochondrion</location>
    </subcellularLocation>
</comment>
<dbReference type="GO" id="GO:0032259">
    <property type="term" value="P:methylation"/>
    <property type="evidence" value="ECO:0007669"/>
    <property type="project" value="UniProtKB-KW"/>
</dbReference>
<evidence type="ECO:0000256" key="7">
    <source>
        <dbReference type="ARBA" id="ARBA00023054"/>
    </source>
</evidence>
<dbReference type="GO" id="GO:0000049">
    <property type="term" value="F:tRNA binding"/>
    <property type="evidence" value="ECO:0007669"/>
    <property type="project" value="TreeGrafter"/>
</dbReference>
<evidence type="ECO:0000259" key="10">
    <source>
        <dbReference type="PROSITE" id="PS51675"/>
    </source>
</evidence>
<evidence type="ECO:0000256" key="2">
    <source>
        <dbReference type="ARBA" id="ARBA00022603"/>
    </source>
</evidence>
<evidence type="ECO:0000256" key="9">
    <source>
        <dbReference type="ARBA" id="ARBA00029803"/>
    </source>
</evidence>
<dbReference type="PROSITE" id="PS51675">
    <property type="entry name" value="SAM_MT_TRM10"/>
    <property type="match status" value="1"/>
</dbReference>
<keyword evidence="7" id="KW-0175">Coiled coil</keyword>
<dbReference type="RefSeq" id="XP_018006975.1">
    <property type="nucleotide sequence ID" value="XM_018151486.2"/>
</dbReference>
<evidence type="ECO:0000256" key="4">
    <source>
        <dbReference type="ARBA" id="ARBA00022691"/>
    </source>
</evidence>
<gene>
    <name evidence="12" type="primary">LOC108664793</name>
</gene>
<dbReference type="PANTHER" id="PTHR13563:SF5">
    <property type="entry name" value="TRNA METHYLTRANSFERASE 10 HOMOLOG C"/>
    <property type="match status" value="1"/>
</dbReference>
<organism evidence="11 12">
    <name type="scientific">Hyalella azteca</name>
    <name type="common">Amphipod</name>
    <dbReference type="NCBI Taxonomy" id="294128"/>
    <lineage>
        <taxon>Eukaryota</taxon>
        <taxon>Metazoa</taxon>
        <taxon>Ecdysozoa</taxon>
        <taxon>Arthropoda</taxon>
        <taxon>Crustacea</taxon>
        <taxon>Multicrustacea</taxon>
        <taxon>Malacostraca</taxon>
        <taxon>Eumalacostraca</taxon>
        <taxon>Peracarida</taxon>
        <taxon>Amphipoda</taxon>
        <taxon>Senticaudata</taxon>
        <taxon>Talitrida</taxon>
        <taxon>Talitroidea</taxon>
        <taxon>Hyalellidae</taxon>
        <taxon>Hyalella</taxon>
    </lineage>
</organism>
<keyword evidence="8" id="KW-0496">Mitochondrion</keyword>
<keyword evidence="6" id="KW-0809">Transit peptide</keyword>
<dbReference type="KEGG" id="hazt:108664793"/>
<dbReference type="CDD" id="cd18102">
    <property type="entry name" value="Trm10_MRRP1"/>
    <property type="match status" value="1"/>
</dbReference>
<keyword evidence="5" id="KW-0819">tRNA processing</keyword>
<evidence type="ECO:0000256" key="8">
    <source>
        <dbReference type="ARBA" id="ARBA00023128"/>
    </source>
</evidence>
<evidence type="ECO:0000256" key="1">
    <source>
        <dbReference type="ARBA" id="ARBA00004173"/>
    </source>
</evidence>
<keyword evidence="3" id="KW-0808">Transferase</keyword>
<keyword evidence="11" id="KW-1185">Reference proteome</keyword>
<dbReference type="AlphaFoldDB" id="A0A8B7N0C6"/>
<dbReference type="Gene3D" id="3.40.1280.30">
    <property type="match status" value="1"/>
</dbReference>
<dbReference type="InterPro" id="IPR007356">
    <property type="entry name" value="tRNA_m1G_MeTrfase_euk"/>
</dbReference>
<evidence type="ECO:0000256" key="3">
    <source>
        <dbReference type="ARBA" id="ARBA00022679"/>
    </source>
</evidence>
<dbReference type="InterPro" id="IPR025812">
    <property type="entry name" value="Trm10_C_MTase_dom"/>
</dbReference>
<reference evidence="12" key="1">
    <citation type="submission" date="2025-08" db="UniProtKB">
        <authorList>
            <consortium name="RefSeq"/>
        </authorList>
    </citation>
    <scope>IDENTIFICATION</scope>
    <source>
        <tissue evidence="12">Whole organism</tissue>
    </source>
</reference>
<dbReference type="GO" id="GO:0008168">
    <property type="term" value="F:methyltransferase activity"/>
    <property type="evidence" value="ECO:0007669"/>
    <property type="project" value="UniProtKB-KW"/>
</dbReference>
<evidence type="ECO:0000313" key="11">
    <source>
        <dbReference type="Proteomes" id="UP000694843"/>
    </source>
</evidence>
<name>A0A8B7N0C6_HYAAZ</name>
<dbReference type="GO" id="GO:0070131">
    <property type="term" value="P:positive regulation of mitochondrial translation"/>
    <property type="evidence" value="ECO:0007669"/>
    <property type="project" value="TreeGrafter"/>
</dbReference>
<dbReference type="GeneID" id="108664793"/>
<dbReference type="InterPro" id="IPR038459">
    <property type="entry name" value="MT_TRM10-typ_sf"/>
</dbReference>
<dbReference type="OrthoDB" id="9976048at2759"/>
<keyword evidence="4" id="KW-0949">S-adenosyl-L-methionine</keyword>
<accession>A0A8B7N0C6</accession>
<dbReference type="Proteomes" id="UP000694843">
    <property type="component" value="Unplaced"/>
</dbReference>